<dbReference type="Gene3D" id="3.30.2030.10">
    <property type="entry name" value="YwmB-like"/>
    <property type="match status" value="1"/>
</dbReference>
<accession>A0A150L419</accession>
<gene>
    <name evidence="1" type="ORF">B4102_1982</name>
    <name evidence="2" type="ORF">JGZ69_06135</name>
</gene>
<reference evidence="1 3" key="1">
    <citation type="submission" date="2016-01" db="EMBL/GenBank/DDBJ databases">
        <title>Genome Sequences of Twelve Sporeforming Bacillus Species Isolated from Foods.</title>
        <authorList>
            <person name="Berendsen E.M."/>
            <person name="Wells-Bennik M.H."/>
            <person name="Krawcyk A.O."/>
            <person name="De Jong A."/>
            <person name="Holsappel S."/>
            <person name="Eijlander R.T."/>
            <person name="Kuipers O.P."/>
        </authorList>
    </citation>
    <scope>NUCLEOTIDE SEQUENCE [LARGE SCALE GENOMIC DNA]</scope>
    <source>
        <strain evidence="1 3">B4102</strain>
    </source>
</reference>
<dbReference type="Gene3D" id="3.30.360.40">
    <property type="entry name" value="YwmB-like"/>
    <property type="match status" value="1"/>
</dbReference>
<keyword evidence="3" id="KW-1185">Reference proteome</keyword>
<evidence type="ECO:0000313" key="3">
    <source>
        <dbReference type="Proteomes" id="UP000075666"/>
    </source>
</evidence>
<reference evidence="2 4" key="2">
    <citation type="submission" date="2020-12" db="EMBL/GenBank/DDBJ databases">
        <title>Taxonomic evaluation of the Bacillus sporothermodurans group of bacteria based on whole genome sequences.</title>
        <authorList>
            <person name="Fiedler G."/>
            <person name="Herbstmann A.-D."/>
            <person name="Doll E."/>
            <person name="Wenning M."/>
            <person name="Brinks E."/>
            <person name="Kabisch J."/>
            <person name="Breitenwieser F."/>
            <person name="Lappann M."/>
            <person name="Boehnlein C."/>
            <person name="Franz C."/>
        </authorList>
    </citation>
    <scope>NUCLEOTIDE SEQUENCE [LARGE SCALE GENOMIC DNA]</scope>
    <source>
        <strain evidence="2 4">DSM 10599</strain>
    </source>
</reference>
<dbReference type="PATRIC" id="fig|46224.3.peg.2930"/>
<dbReference type="SUPFAM" id="SSF143842">
    <property type="entry name" value="YwmB-like"/>
    <property type="match status" value="1"/>
</dbReference>
<dbReference type="Pfam" id="PF08680">
    <property type="entry name" value="DUF1779"/>
    <property type="match status" value="1"/>
</dbReference>
<dbReference type="InterPro" id="IPR036209">
    <property type="entry name" value="YwmB-like_sf"/>
</dbReference>
<sequence length="247" mass="28207">MKKSVLYLLTISIFFSLFCVTIGNRTVLANFTTDLDMLVKEIKREHGQISEWSLYTRESINISSKNDWLKQVDLLKEQFPQLKWDVREEKGQWQAEGLSSKKNIVESIKLLSTPTNNQYTSYLIYEVKGIHWNSQIALNVNKTIGVKLDALYSKKPVFFSCIKGEFSDKMDKVLLSEVSQILTSLHANEKEALKEKDFVSISAYSSEIMQSVPTKDNRMNLQIGLRKTGMGANTSFVIGTPIITIEY</sequence>
<dbReference type="STRING" id="46224.B4102_1982"/>
<dbReference type="Proteomes" id="UP000595512">
    <property type="component" value="Chromosome"/>
</dbReference>
<protein>
    <submittedName>
        <fullName evidence="2">YwmB family TATA-box binding protein</fullName>
    </submittedName>
</protein>
<dbReference type="InterPro" id="IPR014794">
    <property type="entry name" value="DUF1779"/>
</dbReference>
<dbReference type="AlphaFoldDB" id="A0A150L419"/>
<dbReference type="RefSeq" id="WP_066231175.1">
    <property type="nucleotide sequence ID" value="NZ_CP066701.1"/>
</dbReference>
<dbReference type="KEGG" id="hspo:JGZ69_06135"/>
<dbReference type="EMBL" id="CP066701">
    <property type="protein sequence ID" value="QQX26428.1"/>
    <property type="molecule type" value="Genomic_DNA"/>
</dbReference>
<evidence type="ECO:0000313" key="2">
    <source>
        <dbReference type="EMBL" id="QQX26428.1"/>
    </source>
</evidence>
<name>A0A150L419_9BACI</name>
<evidence type="ECO:0000313" key="4">
    <source>
        <dbReference type="Proteomes" id="UP000595512"/>
    </source>
</evidence>
<dbReference type="EMBL" id="LQYN01000046">
    <property type="protein sequence ID" value="KYD07037.1"/>
    <property type="molecule type" value="Genomic_DNA"/>
</dbReference>
<evidence type="ECO:0000313" key="1">
    <source>
        <dbReference type="EMBL" id="KYD07037.1"/>
    </source>
</evidence>
<organism evidence="1 3">
    <name type="scientific">Heyndrickxia sporothermodurans</name>
    <dbReference type="NCBI Taxonomy" id="46224"/>
    <lineage>
        <taxon>Bacteria</taxon>
        <taxon>Bacillati</taxon>
        <taxon>Bacillota</taxon>
        <taxon>Bacilli</taxon>
        <taxon>Bacillales</taxon>
        <taxon>Bacillaceae</taxon>
        <taxon>Heyndrickxia</taxon>
    </lineage>
</organism>
<dbReference type="OrthoDB" id="2374820at2"/>
<dbReference type="Proteomes" id="UP000075666">
    <property type="component" value="Unassembled WGS sequence"/>
</dbReference>
<proteinExistence type="predicted"/>